<dbReference type="AlphaFoldDB" id="A0A9D0ZR36"/>
<feature type="domain" description="GerMN" evidence="1">
    <location>
        <begin position="226"/>
        <end position="314"/>
    </location>
</feature>
<protein>
    <submittedName>
        <fullName evidence="2">GerMN domain-containing protein</fullName>
    </submittedName>
</protein>
<name>A0A9D0ZR36_9FIRM</name>
<dbReference type="Pfam" id="PF10646">
    <property type="entry name" value="Germane"/>
    <property type="match status" value="2"/>
</dbReference>
<evidence type="ECO:0000259" key="1">
    <source>
        <dbReference type="SMART" id="SM00909"/>
    </source>
</evidence>
<dbReference type="SMART" id="SM00909">
    <property type="entry name" value="Germane"/>
    <property type="match status" value="2"/>
</dbReference>
<reference evidence="2" key="2">
    <citation type="journal article" date="2021" name="PeerJ">
        <title>Extensive microbial diversity within the chicken gut microbiome revealed by metagenomics and culture.</title>
        <authorList>
            <person name="Gilroy R."/>
            <person name="Ravi A."/>
            <person name="Getino M."/>
            <person name="Pursley I."/>
            <person name="Horton D.L."/>
            <person name="Alikhan N.F."/>
            <person name="Baker D."/>
            <person name="Gharbi K."/>
            <person name="Hall N."/>
            <person name="Watson M."/>
            <person name="Adriaenssens E.M."/>
            <person name="Foster-Nyarko E."/>
            <person name="Jarju S."/>
            <person name="Secka A."/>
            <person name="Antonio M."/>
            <person name="Oren A."/>
            <person name="Chaudhuri R.R."/>
            <person name="La Ragione R."/>
            <person name="Hildebrand F."/>
            <person name="Pallen M.J."/>
        </authorList>
    </citation>
    <scope>NUCLEOTIDE SEQUENCE</scope>
    <source>
        <strain evidence="2">CHK147-3167</strain>
    </source>
</reference>
<feature type="domain" description="GerMN" evidence="1">
    <location>
        <begin position="78"/>
        <end position="167"/>
    </location>
</feature>
<dbReference type="Proteomes" id="UP000886786">
    <property type="component" value="Unassembled WGS sequence"/>
</dbReference>
<gene>
    <name evidence="2" type="ORF">IAB27_03600</name>
</gene>
<reference evidence="2" key="1">
    <citation type="submission" date="2020-10" db="EMBL/GenBank/DDBJ databases">
        <authorList>
            <person name="Gilroy R."/>
        </authorList>
    </citation>
    <scope>NUCLEOTIDE SEQUENCE</scope>
    <source>
        <strain evidence="2">CHK147-3167</strain>
    </source>
</reference>
<organism evidence="2 3">
    <name type="scientific">Candidatus Coprosoma intestinipullorum</name>
    <dbReference type="NCBI Taxonomy" id="2840752"/>
    <lineage>
        <taxon>Bacteria</taxon>
        <taxon>Bacillati</taxon>
        <taxon>Bacillota</taxon>
        <taxon>Bacillota incertae sedis</taxon>
        <taxon>Candidatus Coprosoma</taxon>
    </lineage>
</organism>
<dbReference type="InterPro" id="IPR019606">
    <property type="entry name" value="GerMN"/>
</dbReference>
<comment type="caution">
    <text evidence="2">The sequence shown here is derived from an EMBL/GenBank/DDBJ whole genome shotgun (WGS) entry which is preliminary data.</text>
</comment>
<evidence type="ECO:0000313" key="2">
    <source>
        <dbReference type="EMBL" id="HIQ90695.1"/>
    </source>
</evidence>
<proteinExistence type="predicted"/>
<evidence type="ECO:0000313" key="3">
    <source>
        <dbReference type="Proteomes" id="UP000886786"/>
    </source>
</evidence>
<sequence length="319" mass="35912">MFSKLKRLSMRKFAMSSAALFAMLLIYLIPSNPKLDIKEELEYVDSDITESSIFLLDQNSYVALASVPISSEDIVTKAKGLLKTLTIGGMDSKIPSGFSAIIPPDTEILSLDYEDGLIKVDFSKELLTVSKDLEEKMIEAIVYTLTSIDQVDKVIIYVEGDILTKLPKTKINLPSTLDRTFGINKEFDLTSTKDITDVTVYYINQISDNYYYVPVTKYLNDDRDKISIIIDELSSGFNPNKNLKSFLNDGTELVSSSLEDGVMNLDFNSYLFDNVDEKDILEEVIYTISLSVNDNYDVDEVVFNVDNEEVYKTKAGQIP</sequence>
<accession>A0A9D0ZR36</accession>
<dbReference type="EMBL" id="DVFV01000068">
    <property type="protein sequence ID" value="HIQ90695.1"/>
    <property type="molecule type" value="Genomic_DNA"/>
</dbReference>